<keyword evidence="1 3" id="KW-0808">Transferase</keyword>
<dbReference type="PANTHER" id="PTHR13947:SF37">
    <property type="entry name" value="LD18367P"/>
    <property type="match status" value="1"/>
</dbReference>
<dbReference type="Proteomes" id="UP000002171">
    <property type="component" value="Unassembled WGS sequence"/>
</dbReference>
<dbReference type="PANTHER" id="PTHR13947">
    <property type="entry name" value="GNAT FAMILY N-ACETYLTRANSFERASE"/>
    <property type="match status" value="1"/>
</dbReference>
<dbReference type="EMBL" id="AAOW01000007">
    <property type="protein sequence ID" value="EAR61567.1"/>
    <property type="molecule type" value="Genomic_DNA"/>
</dbReference>
<dbReference type="CDD" id="cd04301">
    <property type="entry name" value="NAT_SF"/>
    <property type="match status" value="1"/>
</dbReference>
<evidence type="ECO:0000256" key="1">
    <source>
        <dbReference type="ARBA" id="ARBA00022679"/>
    </source>
</evidence>
<dbReference type="Gene3D" id="3.40.630.30">
    <property type="match status" value="1"/>
</dbReference>
<dbReference type="InterPro" id="IPR050769">
    <property type="entry name" value="NAT_camello-type"/>
</dbReference>
<reference evidence="3 4" key="1">
    <citation type="submission" date="2006-02" db="EMBL/GenBank/DDBJ databases">
        <authorList>
            <person name="Pinhassi J."/>
            <person name="Pedros-Alio C."/>
            <person name="Ferriera S."/>
            <person name="Johnson J."/>
            <person name="Kravitz S."/>
            <person name="Halpern A."/>
            <person name="Remington K."/>
            <person name="Beeson K."/>
            <person name="Tran B."/>
            <person name="Rogers Y.-H."/>
            <person name="Friedman R."/>
            <person name="Venter J.C."/>
        </authorList>
    </citation>
    <scope>NUCLEOTIDE SEQUENCE [LARGE SCALE GENOMIC DNA]</scope>
    <source>
        <strain evidence="3 4">MED92</strain>
    </source>
</reference>
<dbReference type="InterPro" id="IPR000182">
    <property type="entry name" value="GNAT_dom"/>
</dbReference>
<evidence type="ECO:0000313" key="3">
    <source>
        <dbReference type="EMBL" id="EAR61567.1"/>
    </source>
</evidence>
<dbReference type="SUPFAM" id="SSF55729">
    <property type="entry name" value="Acyl-CoA N-acyltransferases (Nat)"/>
    <property type="match status" value="1"/>
</dbReference>
<dbReference type="PROSITE" id="PS51186">
    <property type="entry name" value="GNAT"/>
    <property type="match status" value="1"/>
</dbReference>
<dbReference type="Pfam" id="PF00583">
    <property type="entry name" value="Acetyltransf_1"/>
    <property type="match status" value="1"/>
</dbReference>
<organism evidence="3 4">
    <name type="scientific">Neptuniibacter caesariensis</name>
    <dbReference type="NCBI Taxonomy" id="207954"/>
    <lineage>
        <taxon>Bacteria</taxon>
        <taxon>Pseudomonadati</taxon>
        <taxon>Pseudomonadota</taxon>
        <taxon>Gammaproteobacteria</taxon>
        <taxon>Oceanospirillales</taxon>
        <taxon>Oceanospirillaceae</taxon>
        <taxon>Neptuniibacter</taxon>
    </lineage>
</organism>
<protein>
    <submittedName>
        <fullName evidence="3">Acetyltransferase, GNAT family protein</fullName>
    </submittedName>
</protein>
<feature type="domain" description="N-acetyltransferase" evidence="2">
    <location>
        <begin position="3"/>
        <end position="161"/>
    </location>
</feature>
<evidence type="ECO:0000259" key="2">
    <source>
        <dbReference type="PROSITE" id="PS51186"/>
    </source>
</evidence>
<dbReference type="GO" id="GO:0008080">
    <property type="term" value="F:N-acetyltransferase activity"/>
    <property type="evidence" value="ECO:0007669"/>
    <property type="project" value="InterPro"/>
</dbReference>
<accession>A0A7U8GST2</accession>
<comment type="caution">
    <text evidence="3">The sequence shown here is derived from an EMBL/GenBank/DDBJ whole genome shotgun (WGS) entry which is preliminary data.</text>
</comment>
<keyword evidence="4" id="KW-1185">Reference proteome</keyword>
<proteinExistence type="predicted"/>
<gene>
    <name evidence="3" type="ORF">MED92_12971</name>
</gene>
<sequence length="164" mass="17490">MDFQIKEIQPEDDAAVCQIIKQVGQEFGAVGEGYGPSDGEVICMSQHYSDSTGSRYLVAKVDGVIVGGGGIAALSGAEDVAELKKLFLLPTSRGMGIGRALAEACLAFAQAHGYRSCYLDTLCSMKSAIALYEQLGFQRLDQPFASSEHNGCDVWMLKELVVTG</sequence>
<evidence type="ECO:0000313" key="4">
    <source>
        <dbReference type="Proteomes" id="UP000002171"/>
    </source>
</evidence>
<dbReference type="InterPro" id="IPR016181">
    <property type="entry name" value="Acyl_CoA_acyltransferase"/>
</dbReference>
<name>A0A7U8GST2_NEPCE</name>
<dbReference type="RefSeq" id="WP_007020286.1">
    <property type="nucleotide sequence ID" value="NZ_CH724125.1"/>
</dbReference>
<dbReference type="AlphaFoldDB" id="A0A7U8GST2"/>
<dbReference type="OrthoDB" id="5419426at2"/>